<name>A0ABR5SQZ8_9BACL</name>
<gene>
    <name evidence="1" type="ORF">AML91_20385</name>
</gene>
<dbReference type="Proteomes" id="UP000070252">
    <property type="component" value="Unassembled WGS sequence"/>
</dbReference>
<organism evidence="1 2">
    <name type="scientific">Paenibacillus jilunlii</name>
    <dbReference type="NCBI Taxonomy" id="682956"/>
    <lineage>
        <taxon>Bacteria</taxon>
        <taxon>Bacillati</taxon>
        <taxon>Bacillota</taxon>
        <taxon>Bacilli</taxon>
        <taxon>Bacillales</taxon>
        <taxon>Paenibacillaceae</taxon>
        <taxon>Paenibacillus</taxon>
    </lineage>
</organism>
<keyword evidence="2" id="KW-1185">Reference proteome</keyword>
<accession>A0ABR5SQZ8</accession>
<reference evidence="1 2" key="1">
    <citation type="submission" date="2015-08" db="EMBL/GenBank/DDBJ databases">
        <title>Genome of Paenibacillus jilunlii.</title>
        <authorList>
            <person name="Sant'Anna F.H."/>
            <person name="Ambrosini A."/>
            <person name="Souza R."/>
            <person name="Bach E."/>
            <person name="Fernandes G."/>
            <person name="Balsanelli E."/>
            <person name="Baura V.A."/>
            <person name="Pedrosa F.O."/>
            <person name="Souza E.M."/>
            <person name="Passaglia L."/>
        </authorList>
    </citation>
    <scope>NUCLEOTIDE SEQUENCE [LARGE SCALE GENOMIC DNA]</scope>
    <source>
        <strain evidence="1 2">DSM 23019</strain>
    </source>
</reference>
<evidence type="ECO:0000313" key="1">
    <source>
        <dbReference type="EMBL" id="KWX72804.1"/>
    </source>
</evidence>
<dbReference type="EMBL" id="LIPY01000119">
    <property type="protein sequence ID" value="KWX72804.1"/>
    <property type="molecule type" value="Genomic_DNA"/>
</dbReference>
<proteinExistence type="predicted"/>
<evidence type="ECO:0000313" key="2">
    <source>
        <dbReference type="Proteomes" id="UP000070252"/>
    </source>
</evidence>
<protein>
    <submittedName>
        <fullName evidence="1">Uncharacterized protein</fullName>
    </submittedName>
</protein>
<sequence>MRSANSRSRLFADGLHGNMLSRRSRYLNAIRLIAFRYRQPWLPGIGKTKSAYAGRMRTPLLFLAGINNGARKQAGLLASDESGAPSQGELPLSGVSLRILLRRASGSLRGIRLQWRDHSGFAPRFPIKL</sequence>
<comment type="caution">
    <text evidence="1">The sequence shown here is derived from an EMBL/GenBank/DDBJ whole genome shotgun (WGS) entry which is preliminary data.</text>
</comment>